<evidence type="ECO:0000256" key="1">
    <source>
        <dbReference type="SAM" id="MobiDB-lite"/>
    </source>
</evidence>
<organism evidence="3">
    <name type="scientific">Caenorhabditis brenneri</name>
    <name type="common">Nematode worm</name>
    <dbReference type="NCBI Taxonomy" id="135651"/>
    <lineage>
        <taxon>Eukaryota</taxon>
        <taxon>Metazoa</taxon>
        <taxon>Ecdysozoa</taxon>
        <taxon>Nematoda</taxon>
        <taxon>Chromadorea</taxon>
        <taxon>Rhabditida</taxon>
        <taxon>Rhabditina</taxon>
        <taxon>Rhabditomorpha</taxon>
        <taxon>Rhabditoidea</taxon>
        <taxon>Rhabditidae</taxon>
        <taxon>Peloderinae</taxon>
        <taxon>Caenorhabditis</taxon>
    </lineage>
</organism>
<sequence length="434" mass="47575">MDLFNSNGTQNANNGAQQALDAMEAEQAVPHFVTDNKIATDVNNEAITGNAGIGNLQFSVNNILANSLQAVPPGTQVMQNGLLPGTAPNIMSLIIQANIQAMLSRCGGTPVLSTSSLLPAPQRMTEAPVGWPAPDGLSLTGSSSDNSSSSSLTNSSNPSPLTVPWNNTDVNLLMDTYRSSRGIPGILSTTSSSLASSESSSLSNSVNPSPSVLDCLPNAPSVNDSTQNGGFPWNSNQLPLMNLSSWLYKSQAISGQGLGTQLTPATSSRQDKTLQGPTRAPRPRKKQCPVRNAVDRYRRAWRREIKKRSHVAPIIIGSEKYEKKLNQAKDHYITSAVNNNEFLKEIPHFLNPHLINPFNDFPENFPRRKTLQTPTPRKLYAEYMSRVTGNNEYNKFNELEEEKSEEYYKWCKLAEMVQQEVLKQIKKGFITRAV</sequence>
<reference evidence="3" key="1">
    <citation type="submission" date="2011-07" db="EMBL/GenBank/DDBJ databases">
        <authorList>
            <consortium name="Caenorhabditis brenneri Sequencing and Analysis Consortium"/>
            <person name="Wilson R.K."/>
        </authorList>
    </citation>
    <scope>NUCLEOTIDE SEQUENCE [LARGE SCALE GENOMIC DNA]</scope>
    <source>
        <strain evidence="3">PB2801</strain>
    </source>
</reference>
<name>G0MMR8_CAEBE</name>
<keyword evidence="3" id="KW-1185">Reference proteome</keyword>
<dbReference type="EMBL" id="GL379802">
    <property type="protein sequence ID" value="EGT37362.1"/>
    <property type="molecule type" value="Genomic_DNA"/>
</dbReference>
<evidence type="ECO:0000313" key="3">
    <source>
        <dbReference type="Proteomes" id="UP000008068"/>
    </source>
</evidence>
<feature type="region of interest" description="Disordered" evidence="1">
    <location>
        <begin position="257"/>
        <end position="289"/>
    </location>
</feature>
<dbReference type="HOGENOM" id="CLU_631969_0_0_1"/>
<evidence type="ECO:0000313" key="2">
    <source>
        <dbReference type="EMBL" id="EGT37362.1"/>
    </source>
</evidence>
<proteinExistence type="predicted"/>
<feature type="region of interest" description="Disordered" evidence="1">
    <location>
        <begin position="190"/>
        <end position="209"/>
    </location>
</feature>
<dbReference type="AlphaFoldDB" id="G0MMR8"/>
<feature type="compositionally biased region" description="Low complexity" evidence="1">
    <location>
        <begin position="134"/>
        <end position="162"/>
    </location>
</feature>
<feature type="region of interest" description="Disordered" evidence="1">
    <location>
        <begin position="125"/>
        <end position="165"/>
    </location>
</feature>
<protein>
    <submittedName>
        <fullName evidence="2">Uncharacterized protein</fullName>
    </submittedName>
</protein>
<feature type="compositionally biased region" description="Polar residues" evidence="1">
    <location>
        <begin position="257"/>
        <end position="276"/>
    </location>
</feature>
<gene>
    <name evidence="2" type="ORF">CAEBREN_09683</name>
</gene>
<accession>G0MMR8</accession>
<dbReference type="Proteomes" id="UP000008068">
    <property type="component" value="Unassembled WGS sequence"/>
</dbReference>
<dbReference type="InParanoid" id="G0MMR8"/>